<accession>A0ABW8E6I4</accession>
<evidence type="ECO:0000313" key="2">
    <source>
        <dbReference type="EMBL" id="MFJ2681446.1"/>
    </source>
</evidence>
<dbReference type="Pfam" id="PF14237">
    <property type="entry name" value="GYF_2"/>
    <property type="match status" value="1"/>
</dbReference>
<evidence type="ECO:0000259" key="1">
    <source>
        <dbReference type="Pfam" id="PF14237"/>
    </source>
</evidence>
<gene>
    <name evidence="2" type="ORF">ACIOWJ_25620</name>
</gene>
<comment type="caution">
    <text evidence="2">The sequence shown here is derived from an EMBL/GenBank/DDBJ whole genome shotgun (WGS) entry which is preliminary data.</text>
</comment>
<sequence>MSGVEWYYALSGSRQGPFTFEQMQGFLSSNTISAQTKVWPGEGDWVALKDTDLAQSIPRPSGPPPLAATEIDNRFVWALAGVQLAGGLIEYFSGMSIWWVFVIFNVALCVVDEKRLKAAGHAAPQSWWALIVPVYLWKRAALLKQEKHYFYGWVAAFVVSVVLGMFGGQSAIEEAACPIVTDIIHKQFYQTSSCVAVTIDDEIKSGLYRASALLDNGNEIDITIEEKGKQILVRIPRQ</sequence>
<dbReference type="RefSeq" id="WP_050442833.1">
    <property type="nucleotide sequence ID" value="NZ_CAXAPQ010000013.1"/>
</dbReference>
<protein>
    <submittedName>
        <fullName evidence="2">DUF4339 domain-containing protein</fullName>
    </submittedName>
</protein>
<dbReference type="GeneID" id="300938228"/>
<feature type="domain" description="GYF" evidence="1">
    <location>
        <begin position="6"/>
        <end position="50"/>
    </location>
</feature>
<evidence type="ECO:0000313" key="3">
    <source>
        <dbReference type="Proteomes" id="UP001617213"/>
    </source>
</evidence>
<dbReference type="Proteomes" id="UP001617213">
    <property type="component" value="Unassembled WGS sequence"/>
</dbReference>
<dbReference type="EMBL" id="JBIUWZ010000056">
    <property type="protein sequence ID" value="MFJ2681446.1"/>
    <property type="molecule type" value="Genomic_DNA"/>
</dbReference>
<organism evidence="2 3">
    <name type="scientific">Pseudomonas sivasensis</name>
    <dbReference type="NCBI Taxonomy" id="1880678"/>
    <lineage>
        <taxon>Bacteria</taxon>
        <taxon>Pseudomonadati</taxon>
        <taxon>Pseudomonadota</taxon>
        <taxon>Gammaproteobacteria</taxon>
        <taxon>Pseudomonadales</taxon>
        <taxon>Pseudomonadaceae</taxon>
        <taxon>Pseudomonas</taxon>
    </lineage>
</organism>
<dbReference type="InterPro" id="IPR025640">
    <property type="entry name" value="GYF_2"/>
</dbReference>
<name>A0ABW8E6I4_9PSED</name>
<reference evidence="2 3" key="1">
    <citation type="submission" date="2024-10" db="EMBL/GenBank/DDBJ databases">
        <title>The Natural Products Discovery Center: Release of the First 8490 Sequenced Strains for Exploring Actinobacteria Biosynthetic Diversity.</title>
        <authorList>
            <person name="Kalkreuter E."/>
            <person name="Kautsar S.A."/>
            <person name="Yang D."/>
            <person name="Bader C.D."/>
            <person name="Teijaro C.N."/>
            <person name="Fluegel L."/>
            <person name="Davis C.M."/>
            <person name="Simpson J.R."/>
            <person name="Lauterbach L."/>
            <person name="Steele A.D."/>
            <person name="Gui C."/>
            <person name="Meng S."/>
            <person name="Li G."/>
            <person name="Viehrig K."/>
            <person name="Ye F."/>
            <person name="Su P."/>
            <person name="Kiefer A.F."/>
            <person name="Nichols A."/>
            <person name="Cepeda A.J."/>
            <person name="Yan W."/>
            <person name="Fan B."/>
            <person name="Jiang Y."/>
            <person name="Adhikari A."/>
            <person name="Zheng C.-J."/>
            <person name="Schuster L."/>
            <person name="Cowan T.M."/>
            <person name="Smanski M.J."/>
            <person name="Chevrette M.G."/>
            <person name="De Carvalho L.P.S."/>
            <person name="Shen B."/>
        </authorList>
    </citation>
    <scope>NUCLEOTIDE SEQUENCE [LARGE SCALE GENOMIC DNA]</scope>
    <source>
        <strain evidence="2 3">NPDC087581</strain>
    </source>
</reference>
<dbReference type="SUPFAM" id="SSF55277">
    <property type="entry name" value="GYF domain"/>
    <property type="match status" value="1"/>
</dbReference>
<dbReference type="InterPro" id="IPR035445">
    <property type="entry name" value="GYF-like_dom_sf"/>
</dbReference>
<proteinExistence type="predicted"/>
<keyword evidence="3" id="KW-1185">Reference proteome</keyword>